<accession>A0ABQ5E978</accession>
<dbReference type="Proteomes" id="UP001151760">
    <property type="component" value="Unassembled WGS sequence"/>
</dbReference>
<reference evidence="2" key="2">
    <citation type="submission" date="2022-01" db="EMBL/GenBank/DDBJ databases">
        <authorList>
            <person name="Yamashiro T."/>
            <person name="Shiraishi A."/>
            <person name="Satake H."/>
            <person name="Nakayama K."/>
        </authorList>
    </citation>
    <scope>NUCLEOTIDE SEQUENCE</scope>
</reference>
<keyword evidence="3" id="KW-1185">Reference proteome</keyword>
<reference evidence="2" key="1">
    <citation type="journal article" date="2022" name="Int. J. Mol. Sci.">
        <title>Draft Genome of Tanacetum Coccineum: Genomic Comparison of Closely Related Tanacetum-Family Plants.</title>
        <authorList>
            <person name="Yamashiro T."/>
            <person name="Shiraishi A."/>
            <person name="Nakayama K."/>
            <person name="Satake H."/>
        </authorList>
    </citation>
    <scope>NUCLEOTIDE SEQUENCE</scope>
</reference>
<dbReference type="Gene3D" id="2.40.70.10">
    <property type="entry name" value="Acid Proteases"/>
    <property type="match status" value="1"/>
</dbReference>
<evidence type="ECO:0000256" key="1">
    <source>
        <dbReference type="SAM" id="MobiDB-lite"/>
    </source>
</evidence>
<dbReference type="PANTHER" id="PTHR33067">
    <property type="entry name" value="RNA-DIRECTED DNA POLYMERASE-RELATED"/>
    <property type="match status" value="1"/>
</dbReference>
<name>A0ABQ5E978_9ASTR</name>
<organism evidence="2 3">
    <name type="scientific">Tanacetum coccineum</name>
    <dbReference type="NCBI Taxonomy" id="301880"/>
    <lineage>
        <taxon>Eukaryota</taxon>
        <taxon>Viridiplantae</taxon>
        <taxon>Streptophyta</taxon>
        <taxon>Embryophyta</taxon>
        <taxon>Tracheophyta</taxon>
        <taxon>Spermatophyta</taxon>
        <taxon>Magnoliopsida</taxon>
        <taxon>eudicotyledons</taxon>
        <taxon>Gunneridae</taxon>
        <taxon>Pentapetalae</taxon>
        <taxon>asterids</taxon>
        <taxon>campanulids</taxon>
        <taxon>Asterales</taxon>
        <taxon>Asteraceae</taxon>
        <taxon>Asteroideae</taxon>
        <taxon>Anthemideae</taxon>
        <taxon>Anthemidinae</taxon>
        <taxon>Tanacetum</taxon>
    </lineage>
</organism>
<sequence length="405" mass="46151">MEKGEANENIWFQFIVKFEIQNLAQADSYTDPPYPGSVFDYGGSMCSSDEVFCIWKAFGRNTRDLGSFREETDKTTDLHQHCLRISPQKLETTSQITRDAVTTISKMASQDLKTASGLSPQPQALRITFEALIRDYMAAHFERMEIFENAIFKQREEINDRMTKMFRLLKELTINKAPEKILIREEAQFPVTKNINSISLARGEEERNDKTEEILNNSEKPTVTETEIPVTKAEMSNETKINRKNDPQKKITKKEDIEGNFAIPCSIGGLKHVNAFVDQGFNVNVMPYSTYVKLTDERPTKIDIRLSLASHSYIYPFGIAEDVLVEVAEHVYPVDFVILDIKEKEKRLFILGTPFLTTVKATIKFDKGTITLRSGKSKASPGMGRKDKALLGKGYEVQPMEEQKF</sequence>
<comment type="caution">
    <text evidence="2">The sequence shown here is derived from an EMBL/GenBank/DDBJ whole genome shotgun (WGS) entry which is preliminary data.</text>
</comment>
<dbReference type="CDD" id="cd00303">
    <property type="entry name" value="retropepsin_like"/>
    <property type="match status" value="1"/>
</dbReference>
<gene>
    <name evidence="2" type="ORF">Tco_0956139</name>
</gene>
<evidence type="ECO:0000313" key="2">
    <source>
        <dbReference type="EMBL" id="GJT47424.1"/>
    </source>
</evidence>
<dbReference type="InterPro" id="IPR021109">
    <property type="entry name" value="Peptidase_aspartic_dom_sf"/>
</dbReference>
<feature type="region of interest" description="Disordered" evidence="1">
    <location>
        <begin position="374"/>
        <end position="405"/>
    </location>
</feature>
<protein>
    <submittedName>
        <fullName evidence="2">MAK10-like protein</fullName>
    </submittedName>
</protein>
<dbReference type="PANTHER" id="PTHR33067:SF9">
    <property type="entry name" value="RNA-DIRECTED DNA POLYMERASE"/>
    <property type="match status" value="1"/>
</dbReference>
<dbReference type="EMBL" id="BQNB010016065">
    <property type="protein sequence ID" value="GJT47424.1"/>
    <property type="molecule type" value="Genomic_DNA"/>
</dbReference>
<proteinExistence type="predicted"/>
<evidence type="ECO:0000313" key="3">
    <source>
        <dbReference type="Proteomes" id="UP001151760"/>
    </source>
</evidence>